<name>A0A6J6BYM2_9ZZZZ</name>
<sequence>MPSVITTTSGILASIASITAAFANLGGTNTTETFAPVAAIASATVLKTGSEVPSISTTWPPLPGVTPPTTLVPDANMRRVCLVPSEPVIP</sequence>
<proteinExistence type="predicted"/>
<dbReference type="EMBL" id="CAEZSQ010000080">
    <property type="protein sequence ID" value="CAB4544190.1"/>
    <property type="molecule type" value="Genomic_DNA"/>
</dbReference>
<organism evidence="1">
    <name type="scientific">freshwater metagenome</name>
    <dbReference type="NCBI Taxonomy" id="449393"/>
    <lineage>
        <taxon>unclassified sequences</taxon>
        <taxon>metagenomes</taxon>
        <taxon>ecological metagenomes</taxon>
    </lineage>
</organism>
<reference evidence="1" key="1">
    <citation type="submission" date="2020-05" db="EMBL/GenBank/DDBJ databases">
        <authorList>
            <person name="Chiriac C."/>
            <person name="Salcher M."/>
            <person name="Ghai R."/>
            <person name="Kavagutti S V."/>
        </authorList>
    </citation>
    <scope>NUCLEOTIDE SEQUENCE</scope>
</reference>
<dbReference type="AlphaFoldDB" id="A0A6J6BYM2"/>
<accession>A0A6J6BYM2</accession>
<evidence type="ECO:0000313" key="1">
    <source>
        <dbReference type="EMBL" id="CAB4544190.1"/>
    </source>
</evidence>
<gene>
    <name evidence="1" type="ORF">UFOPK1458_00455</name>
</gene>
<protein>
    <submittedName>
        <fullName evidence="1">Unannotated protein</fullName>
    </submittedName>
</protein>